<dbReference type="EMBL" id="JAODUO010000092">
    <property type="protein sequence ID" value="KAK2189945.1"/>
    <property type="molecule type" value="Genomic_DNA"/>
</dbReference>
<protein>
    <submittedName>
        <fullName evidence="1">Uncharacterized protein</fullName>
    </submittedName>
</protein>
<proteinExistence type="predicted"/>
<reference evidence="1" key="1">
    <citation type="journal article" date="2023" name="Mol. Biol. Evol.">
        <title>Third-Generation Sequencing Reveals the Adaptive Role of the Epigenome in Three Deep-Sea Polychaetes.</title>
        <authorList>
            <person name="Perez M."/>
            <person name="Aroh O."/>
            <person name="Sun Y."/>
            <person name="Lan Y."/>
            <person name="Juniper S.K."/>
            <person name="Young C.R."/>
            <person name="Angers B."/>
            <person name="Qian P.Y."/>
        </authorList>
    </citation>
    <scope>NUCLEOTIDE SEQUENCE</scope>
    <source>
        <strain evidence="1">R07B-5</strain>
    </source>
</reference>
<evidence type="ECO:0000313" key="1">
    <source>
        <dbReference type="EMBL" id="KAK2189945.1"/>
    </source>
</evidence>
<name>A0AAD9P8B0_RIDPI</name>
<comment type="caution">
    <text evidence="1">The sequence shown here is derived from an EMBL/GenBank/DDBJ whole genome shotgun (WGS) entry which is preliminary data.</text>
</comment>
<dbReference type="Proteomes" id="UP001209878">
    <property type="component" value="Unassembled WGS sequence"/>
</dbReference>
<organism evidence="1 2">
    <name type="scientific">Ridgeia piscesae</name>
    <name type="common">Tubeworm</name>
    <dbReference type="NCBI Taxonomy" id="27915"/>
    <lineage>
        <taxon>Eukaryota</taxon>
        <taxon>Metazoa</taxon>
        <taxon>Spiralia</taxon>
        <taxon>Lophotrochozoa</taxon>
        <taxon>Annelida</taxon>
        <taxon>Polychaeta</taxon>
        <taxon>Sedentaria</taxon>
        <taxon>Canalipalpata</taxon>
        <taxon>Sabellida</taxon>
        <taxon>Siboglinidae</taxon>
        <taxon>Ridgeia</taxon>
    </lineage>
</organism>
<keyword evidence="2" id="KW-1185">Reference proteome</keyword>
<gene>
    <name evidence="1" type="ORF">NP493_92g00007</name>
</gene>
<dbReference type="AlphaFoldDB" id="A0AAD9P8B0"/>
<sequence length="98" mass="11548">MKGAYRLLTPKCFEYLLEATTFQLATVHQHEVSSCCTVPRTNFQMKSCLFVGWRADSFDEWPRREELRLPVLRGRQNLLEITDDITTICRQFGQRVLH</sequence>
<accession>A0AAD9P8B0</accession>
<evidence type="ECO:0000313" key="2">
    <source>
        <dbReference type="Proteomes" id="UP001209878"/>
    </source>
</evidence>